<feature type="domain" description="HAMP" evidence="7">
    <location>
        <begin position="226"/>
        <end position="263"/>
    </location>
</feature>
<dbReference type="PANTHER" id="PTHR32089">
    <property type="entry name" value="METHYL-ACCEPTING CHEMOTAXIS PROTEIN MCPB"/>
    <property type="match status" value="1"/>
</dbReference>
<dbReference type="Gene3D" id="1.10.287.950">
    <property type="entry name" value="Methyl-accepting chemotaxis protein"/>
    <property type="match status" value="1"/>
</dbReference>
<dbReference type="InterPro" id="IPR024478">
    <property type="entry name" value="HlyB_4HB_MCP"/>
</dbReference>
<dbReference type="PROSITE" id="PS50885">
    <property type="entry name" value="HAMP"/>
    <property type="match status" value="1"/>
</dbReference>
<evidence type="ECO:0000259" key="7">
    <source>
        <dbReference type="PROSITE" id="PS50885"/>
    </source>
</evidence>
<keyword evidence="5" id="KW-1133">Transmembrane helix</keyword>
<dbReference type="InterPro" id="IPR047347">
    <property type="entry name" value="YvaQ-like_sensor"/>
</dbReference>
<feature type="transmembrane region" description="Helical" evidence="5">
    <location>
        <begin position="186"/>
        <end position="206"/>
    </location>
</feature>
<reference evidence="8" key="2">
    <citation type="journal article" date="2021" name="PeerJ">
        <title>Extensive microbial diversity within the chicken gut microbiome revealed by metagenomics and culture.</title>
        <authorList>
            <person name="Gilroy R."/>
            <person name="Ravi A."/>
            <person name="Getino M."/>
            <person name="Pursley I."/>
            <person name="Horton D.L."/>
            <person name="Alikhan N.F."/>
            <person name="Baker D."/>
            <person name="Gharbi K."/>
            <person name="Hall N."/>
            <person name="Watson M."/>
            <person name="Adriaenssens E.M."/>
            <person name="Foster-Nyarko E."/>
            <person name="Jarju S."/>
            <person name="Secka A."/>
            <person name="Antonio M."/>
            <person name="Oren A."/>
            <person name="Chaudhuri R.R."/>
            <person name="La Ragione R."/>
            <person name="Hildebrand F."/>
            <person name="Pallen M.J."/>
        </authorList>
    </citation>
    <scope>NUCLEOTIDE SEQUENCE</scope>
    <source>
        <strain evidence="8">17213</strain>
    </source>
</reference>
<evidence type="ECO:0000313" key="9">
    <source>
        <dbReference type="Proteomes" id="UP000823631"/>
    </source>
</evidence>
<dbReference type="GO" id="GO:0016020">
    <property type="term" value="C:membrane"/>
    <property type="evidence" value="ECO:0007669"/>
    <property type="project" value="UniProtKB-SubCell"/>
</dbReference>
<proteinExistence type="inferred from homology"/>
<keyword evidence="5" id="KW-0812">Transmembrane</keyword>
<dbReference type="InterPro" id="IPR003660">
    <property type="entry name" value="HAMP_dom"/>
</dbReference>
<evidence type="ECO:0000256" key="1">
    <source>
        <dbReference type="ARBA" id="ARBA00004370"/>
    </source>
</evidence>
<dbReference type="Proteomes" id="UP000823631">
    <property type="component" value="Unassembled WGS sequence"/>
</dbReference>
<dbReference type="FunFam" id="1.10.287.950:FF:000001">
    <property type="entry name" value="Methyl-accepting chemotaxis sensory transducer"/>
    <property type="match status" value="1"/>
</dbReference>
<comment type="caution">
    <text evidence="8">The sequence shown here is derived from an EMBL/GenBank/DDBJ whole genome shotgun (WGS) entry which is preliminary data.</text>
</comment>
<dbReference type="CDD" id="cd11386">
    <property type="entry name" value="MCP_signal"/>
    <property type="match status" value="1"/>
</dbReference>
<evidence type="ECO:0000259" key="6">
    <source>
        <dbReference type="PROSITE" id="PS50111"/>
    </source>
</evidence>
<dbReference type="AlphaFoldDB" id="A0A9D9DBU4"/>
<evidence type="ECO:0000256" key="5">
    <source>
        <dbReference type="SAM" id="Phobius"/>
    </source>
</evidence>
<evidence type="ECO:0000256" key="2">
    <source>
        <dbReference type="ARBA" id="ARBA00023224"/>
    </source>
</evidence>
<evidence type="ECO:0000256" key="4">
    <source>
        <dbReference type="PROSITE-ProRule" id="PRU00284"/>
    </source>
</evidence>
<dbReference type="InterPro" id="IPR004089">
    <property type="entry name" value="MCPsignal_dom"/>
</dbReference>
<comment type="subcellular location">
    <subcellularLocation>
        <location evidence="1">Membrane</location>
    </subcellularLocation>
</comment>
<accession>A0A9D9DBU4</accession>
<dbReference type="SMART" id="SM00283">
    <property type="entry name" value="MA"/>
    <property type="match status" value="1"/>
</dbReference>
<protein>
    <submittedName>
        <fullName evidence="8">Methyl-accepting chemotaxis protein</fullName>
    </submittedName>
</protein>
<dbReference type="PANTHER" id="PTHR32089:SF112">
    <property type="entry name" value="LYSOZYME-LIKE PROTEIN-RELATED"/>
    <property type="match status" value="1"/>
</dbReference>
<dbReference type="GO" id="GO:0006935">
    <property type="term" value="P:chemotaxis"/>
    <property type="evidence" value="ECO:0007669"/>
    <property type="project" value="UniProtKB-ARBA"/>
</dbReference>
<dbReference type="EMBL" id="JADINH010000139">
    <property type="protein sequence ID" value="MBO8416027.1"/>
    <property type="molecule type" value="Genomic_DNA"/>
</dbReference>
<comment type="similarity">
    <text evidence="3">Belongs to the methyl-accepting chemotaxis (MCP) protein family.</text>
</comment>
<reference evidence="8" key="1">
    <citation type="submission" date="2020-10" db="EMBL/GenBank/DDBJ databases">
        <authorList>
            <person name="Gilroy R."/>
        </authorList>
    </citation>
    <scope>NUCLEOTIDE SEQUENCE</scope>
    <source>
        <strain evidence="8">17213</strain>
    </source>
</reference>
<dbReference type="Pfam" id="PF12729">
    <property type="entry name" value="4HB_MCP_1"/>
    <property type="match status" value="1"/>
</dbReference>
<evidence type="ECO:0000313" key="8">
    <source>
        <dbReference type="EMBL" id="MBO8416027.1"/>
    </source>
</evidence>
<dbReference type="SUPFAM" id="SSF58104">
    <property type="entry name" value="Methyl-accepting chemotaxis protein (MCP) signaling domain"/>
    <property type="match status" value="1"/>
</dbReference>
<keyword evidence="2 4" id="KW-0807">Transducer</keyword>
<organism evidence="8 9">
    <name type="scientific">Candidatus Avisuccinivibrio stercorigallinarum</name>
    <dbReference type="NCBI Taxonomy" id="2840704"/>
    <lineage>
        <taxon>Bacteria</taxon>
        <taxon>Pseudomonadati</taxon>
        <taxon>Pseudomonadota</taxon>
        <taxon>Gammaproteobacteria</taxon>
        <taxon>Aeromonadales</taxon>
        <taxon>Succinivibrionaceae</taxon>
        <taxon>Succinivibrionaceae incertae sedis</taxon>
        <taxon>Candidatus Avisuccinivibrio</taxon>
    </lineage>
</organism>
<feature type="domain" description="Methyl-accepting transducer" evidence="6">
    <location>
        <begin position="268"/>
        <end position="504"/>
    </location>
</feature>
<name>A0A9D9DBU4_9GAMM</name>
<dbReference type="Pfam" id="PF00015">
    <property type="entry name" value="MCPsignal"/>
    <property type="match status" value="1"/>
</dbReference>
<dbReference type="GO" id="GO:0007165">
    <property type="term" value="P:signal transduction"/>
    <property type="evidence" value="ECO:0007669"/>
    <property type="project" value="UniProtKB-KW"/>
</dbReference>
<gene>
    <name evidence="8" type="ORF">IAB19_06590</name>
</gene>
<sequence>MSVIKRLYAGFGILIFIIAVITVVSFIRVMSIDRTLTNATDQIAVKQRFAINMRGDVHDSAIAIRDAVLAFNENTRAGHLQHMMRLRTHYNEQDKGLDAMLEASPDAREKQLFADIVKVRSDAFTSQQKVMDLVTSGQIDAAHQELTNITAAHYTAWLDVINAFIDYQENLNQQQITKVRGAVSNLLIIMVVMTLIGIGAGVYVGWQVTSKLQRIVGGAPEDAVVVINQFADGDLTVRTDTKYPDSIMGAVNKMAEHLSQIIASITQDVKILSQYAGGLAKLSSKSAEATNTQKQETQRGAQSIDSVLSRVGEAAKLAKHAVELSNNANQETLNGDHDVQETIGAINELSSRVAEISKLIERLAKDSEEIASFTEMITNIAEQTNLLALNAAIEAARAGEAGRGFAVVADEVRSLATHTKSATEKIENLININQQHTKDAVAAMEQSREQTEQSKVLAQKAGESLGLIRDAVGSVISMNSTISEAADNQRMTLADVNAGFNTITIKAEESAEASAELTHYSNELSVLSQELQKLVSRFKLAQSTAQ</sequence>
<dbReference type="PROSITE" id="PS50111">
    <property type="entry name" value="CHEMOTAXIS_TRANSDUC_2"/>
    <property type="match status" value="1"/>
</dbReference>
<keyword evidence="5" id="KW-0472">Membrane</keyword>
<feature type="transmembrane region" description="Helical" evidence="5">
    <location>
        <begin position="6"/>
        <end position="27"/>
    </location>
</feature>
<evidence type="ECO:0000256" key="3">
    <source>
        <dbReference type="ARBA" id="ARBA00029447"/>
    </source>
</evidence>
<dbReference type="CDD" id="cd19411">
    <property type="entry name" value="MCP2201-like_sensor"/>
    <property type="match status" value="1"/>
</dbReference>